<reference evidence="1 2" key="1">
    <citation type="submission" date="2019-03" db="EMBL/GenBank/DDBJ databases">
        <title>Empedobacter tilapiae sp. nov., isolated from an intestine of Nile tilapia Oreochromis niloticus.</title>
        <authorList>
            <person name="Kim Y.-O."/>
            <person name="Yoon J.-H."/>
        </authorList>
    </citation>
    <scope>NUCLEOTIDE SEQUENCE [LARGE SCALE GENOMIC DNA]</scope>
    <source>
        <strain evidence="1 2">MRS2</strain>
    </source>
</reference>
<gene>
    <name evidence="1" type="ORF">E4J94_06935</name>
</gene>
<keyword evidence="2" id="KW-1185">Reference proteome</keyword>
<accession>A0A4Z1BSJ7</accession>
<dbReference type="AlphaFoldDB" id="A0A4Z1BSJ7"/>
<dbReference type="Proteomes" id="UP000297998">
    <property type="component" value="Unassembled WGS sequence"/>
</dbReference>
<comment type="caution">
    <text evidence="1">The sequence shown here is derived from an EMBL/GenBank/DDBJ whole genome shotgun (WGS) entry which is preliminary data.</text>
</comment>
<protein>
    <submittedName>
        <fullName evidence="1">Uncharacterized protein</fullName>
    </submittedName>
</protein>
<proteinExistence type="predicted"/>
<organism evidence="1 2">
    <name type="scientific">Empedobacter tilapiae</name>
    <dbReference type="NCBI Taxonomy" id="2491114"/>
    <lineage>
        <taxon>Bacteria</taxon>
        <taxon>Pseudomonadati</taxon>
        <taxon>Bacteroidota</taxon>
        <taxon>Flavobacteriia</taxon>
        <taxon>Flavobacteriales</taxon>
        <taxon>Weeksellaceae</taxon>
        <taxon>Empedobacter</taxon>
    </lineage>
</organism>
<sequence length="150" mass="17020">MIGLISCQKKTIENKVRNNVLSEVKIDNLTLSDDELGFGCITEYYRKGEKMHDEIYVQTSSKDDKAWINYISINGKKEIFYSNNEDTKMAVDEEGYNLRLENEHYIVEIDAKISEENMQSDSALASGILTITRKSDQAKTTINFEGGTAC</sequence>
<name>A0A4Z1BSJ7_9FLAO</name>
<evidence type="ECO:0000313" key="1">
    <source>
        <dbReference type="EMBL" id="TGN27939.1"/>
    </source>
</evidence>
<evidence type="ECO:0000313" key="2">
    <source>
        <dbReference type="Proteomes" id="UP000297998"/>
    </source>
</evidence>
<dbReference type="EMBL" id="SRPE01000004">
    <property type="protein sequence ID" value="TGN27939.1"/>
    <property type="molecule type" value="Genomic_DNA"/>
</dbReference>
<dbReference type="OrthoDB" id="9850227at2"/>